<gene>
    <name evidence="1" type="ORF">Zmor_005790</name>
</gene>
<comment type="caution">
    <text evidence="1">The sequence shown here is derived from an EMBL/GenBank/DDBJ whole genome shotgun (WGS) entry which is preliminary data.</text>
</comment>
<evidence type="ECO:0000313" key="2">
    <source>
        <dbReference type="Proteomes" id="UP001168821"/>
    </source>
</evidence>
<evidence type="ECO:0000313" key="1">
    <source>
        <dbReference type="EMBL" id="KAJ3661394.1"/>
    </source>
</evidence>
<accession>A0AA38IYF0</accession>
<dbReference type="EMBL" id="JALNTZ010000002">
    <property type="protein sequence ID" value="KAJ3661394.1"/>
    <property type="molecule type" value="Genomic_DNA"/>
</dbReference>
<keyword evidence="2" id="KW-1185">Reference proteome</keyword>
<protein>
    <submittedName>
        <fullName evidence="1">Uncharacterized protein</fullName>
    </submittedName>
</protein>
<name>A0AA38IYF0_9CUCU</name>
<reference evidence="1" key="1">
    <citation type="journal article" date="2023" name="G3 (Bethesda)">
        <title>Whole genome assemblies of Zophobas morio and Tenebrio molitor.</title>
        <authorList>
            <person name="Kaur S."/>
            <person name="Stinson S.A."/>
            <person name="diCenzo G.C."/>
        </authorList>
    </citation>
    <scope>NUCLEOTIDE SEQUENCE</scope>
    <source>
        <strain evidence="1">QUZm001</strain>
    </source>
</reference>
<proteinExistence type="predicted"/>
<dbReference type="Proteomes" id="UP001168821">
    <property type="component" value="Unassembled WGS sequence"/>
</dbReference>
<dbReference type="AlphaFoldDB" id="A0AA38IYF0"/>
<organism evidence="1 2">
    <name type="scientific">Zophobas morio</name>
    <dbReference type="NCBI Taxonomy" id="2755281"/>
    <lineage>
        <taxon>Eukaryota</taxon>
        <taxon>Metazoa</taxon>
        <taxon>Ecdysozoa</taxon>
        <taxon>Arthropoda</taxon>
        <taxon>Hexapoda</taxon>
        <taxon>Insecta</taxon>
        <taxon>Pterygota</taxon>
        <taxon>Neoptera</taxon>
        <taxon>Endopterygota</taxon>
        <taxon>Coleoptera</taxon>
        <taxon>Polyphaga</taxon>
        <taxon>Cucujiformia</taxon>
        <taxon>Tenebrionidae</taxon>
        <taxon>Zophobas</taxon>
    </lineage>
</organism>
<sequence>MQAKQDEMKRVEEENKSEKILEAMKGGQSYQKCAALSRKTWPLQVYKRTKIESRNPVTGYQERDLAHFMVINATNEDSMTKCIKTRYSVVANQLDSHSLVGKSKSW</sequence>